<dbReference type="RefSeq" id="WP_130551166.1">
    <property type="nucleotide sequence ID" value="NZ_SHMC01000003.1"/>
</dbReference>
<dbReference type="InterPro" id="IPR014548">
    <property type="entry name" value="Ac_Trasf"/>
</dbReference>
<keyword evidence="5" id="KW-0472">Membrane</keyword>
<comment type="caution">
    <text evidence="7">The sequence shown here is derived from an EMBL/GenBank/DDBJ whole genome shotgun (WGS) entry which is preliminary data.</text>
</comment>
<organism evidence="7 8">
    <name type="scientific">Pseudoxanthomonas winnipegensis</name>
    <dbReference type="NCBI Taxonomy" id="2480810"/>
    <lineage>
        <taxon>Bacteria</taxon>
        <taxon>Pseudomonadati</taxon>
        <taxon>Pseudomonadota</taxon>
        <taxon>Gammaproteobacteria</taxon>
        <taxon>Lysobacterales</taxon>
        <taxon>Lysobacteraceae</taxon>
        <taxon>Pseudoxanthomonas</taxon>
    </lineage>
</organism>
<keyword evidence="2" id="KW-1003">Cell membrane</keyword>
<gene>
    <name evidence="7" type="ORF">EA660_08790</name>
</gene>
<protein>
    <submittedName>
        <fullName evidence="7">Acyltransferase</fullName>
    </submittedName>
</protein>
<keyword evidence="6 7" id="KW-0012">Acyltransferase</keyword>
<dbReference type="GO" id="GO:0005886">
    <property type="term" value="C:plasma membrane"/>
    <property type="evidence" value="ECO:0007669"/>
    <property type="project" value="UniProtKB-SubCell"/>
</dbReference>
<accession>A0A4Q8LAQ4</accession>
<dbReference type="AlphaFoldDB" id="A0A4Q8LAQ4"/>
<sequence length="327" mass="36175">MSTVWKQRPEGGSRLALRLLLAIACHGGRGLARVLLWPITLYFMAVRGPERRASRAYLARVLERQVRLRDVARHIHTFASVILDRVFLLSGRMREFEVGVTGLDELHAQMDKGRGVLIFGSHLGSFDALRVLAQERPDVQVKVVLDKAQAPAMTELLATLNPRLADCIIDASQDSTSIVMAIKQATDEGHLVALLVDRTRPEDPSLPAQFLGAQAQFPTSPWLIGAVLKVPVVLAFGLYHGRARYTLAFEAFSDGLDVPRRNRAATLGALIRGYAARLEHHVRAAPYNWFNFYDFWNTKADPDPAAADVGADADAAVQRRTAVRRIA</sequence>
<evidence type="ECO:0000256" key="5">
    <source>
        <dbReference type="ARBA" id="ARBA00023136"/>
    </source>
</evidence>
<evidence type="ECO:0000256" key="1">
    <source>
        <dbReference type="ARBA" id="ARBA00004533"/>
    </source>
</evidence>
<dbReference type="PIRSF" id="PIRSF028561">
    <property type="entry name" value="Ac_Trasf"/>
    <property type="match status" value="1"/>
</dbReference>
<dbReference type="CDD" id="cd07984">
    <property type="entry name" value="LPLAT_LABLAT-like"/>
    <property type="match status" value="1"/>
</dbReference>
<dbReference type="GO" id="GO:0009247">
    <property type="term" value="P:glycolipid biosynthetic process"/>
    <property type="evidence" value="ECO:0007669"/>
    <property type="project" value="UniProtKB-ARBA"/>
</dbReference>
<evidence type="ECO:0000256" key="2">
    <source>
        <dbReference type="ARBA" id="ARBA00022475"/>
    </source>
</evidence>
<keyword evidence="4 7" id="KW-0808">Transferase</keyword>
<dbReference type="GO" id="GO:0016746">
    <property type="term" value="F:acyltransferase activity"/>
    <property type="evidence" value="ECO:0007669"/>
    <property type="project" value="UniProtKB-KW"/>
</dbReference>
<evidence type="ECO:0000256" key="4">
    <source>
        <dbReference type="ARBA" id="ARBA00022679"/>
    </source>
</evidence>
<evidence type="ECO:0000256" key="3">
    <source>
        <dbReference type="ARBA" id="ARBA00022519"/>
    </source>
</evidence>
<keyword evidence="3" id="KW-0997">Cell inner membrane</keyword>
<evidence type="ECO:0000313" key="8">
    <source>
        <dbReference type="Proteomes" id="UP000292627"/>
    </source>
</evidence>
<proteinExistence type="predicted"/>
<dbReference type="Proteomes" id="UP000292627">
    <property type="component" value="Unassembled WGS sequence"/>
</dbReference>
<dbReference type="OrthoDB" id="9808633at2"/>
<reference evidence="7 8" key="1">
    <citation type="submission" date="2019-02" db="EMBL/GenBank/DDBJ databases">
        <title>WGS of Pseudoxanthomonas species novum from clinical isolates.</title>
        <authorList>
            <person name="Bernier A.-M."/>
            <person name="Bernard K."/>
            <person name="Vachon A."/>
        </authorList>
    </citation>
    <scope>NUCLEOTIDE SEQUENCE [LARGE SCALE GENOMIC DNA]</scope>
    <source>
        <strain evidence="7 8">NML171200</strain>
    </source>
</reference>
<dbReference type="Pfam" id="PF03279">
    <property type="entry name" value="Lip_A_acyltrans"/>
    <property type="match status" value="1"/>
</dbReference>
<dbReference type="InterPro" id="IPR004960">
    <property type="entry name" value="LipA_acyltrans"/>
</dbReference>
<evidence type="ECO:0000313" key="7">
    <source>
        <dbReference type="EMBL" id="TAA25540.1"/>
    </source>
</evidence>
<dbReference type="EMBL" id="SHMC01000003">
    <property type="protein sequence ID" value="TAA25540.1"/>
    <property type="molecule type" value="Genomic_DNA"/>
</dbReference>
<comment type="subcellular location">
    <subcellularLocation>
        <location evidence="1">Cell inner membrane</location>
    </subcellularLocation>
</comment>
<dbReference type="PANTHER" id="PTHR30606">
    <property type="entry name" value="LIPID A BIOSYNTHESIS LAUROYL ACYLTRANSFERASE"/>
    <property type="match status" value="1"/>
</dbReference>
<dbReference type="PANTHER" id="PTHR30606:SF9">
    <property type="entry name" value="LIPID A BIOSYNTHESIS LAUROYLTRANSFERASE"/>
    <property type="match status" value="1"/>
</dbReference>
<name>A0A4Q8LAQ4_9GAMM</name>
<evidence type="ECO:0000256" key="6">
    <source>
        <dbReference type="ARBA" id="ARBA00023315"/>
    </source>
</evidence>